<dbReference type="Proteomes" id="UP000774326">
    <property type="component" value="Unassembled WGS sequence"/>
</dbReference>
<name>A0A9P8Q4F1_WICPI</name>
<protein>
    <submittedName>
        <fullName evidence="1">Uncharacterized protein</fullName>
    </submittedName>
</protein>
<dbReference type="OrthoDB" id="10563986at2759"/>
<accession>A0A9P8Q4F1</accession>
<sequence>MWFHAPIFCRYLIDCGVKLLTLFEKLEGVSSWKVLTEDKLNPSMTEIFNSLAILEFFRPAVSVRPAGPPPTIRTSTNFGSIGVLVNVSAAVAKVLFSISDMLFLVAFDFGYGTRWKCGSAGCRY</sequence>
<comment type="caution">
    <text evidence="1">The sequence shown here is derived from an EMBL/GenBank/DDBJ whole genome shotgun (WGS) entry which is preliminary data.</text>
</comment>
<proteinExistence type="predicted"/>
<dbReference type="AlphaFoldDB" id="A0A9P8Q4F1"/>
<dbReference type="EMBL" id="JAEUBG010002821">
    <property type="protein sequence ID" value="KAH3684043.1"/>
    <property type="molecule type" value="Genomic_DNA"/>
</dbReference>
<gene>
    <name evidence="1" type="ORF">WICPIJ_004981</name>
</gene>
<reference evidence="1" key="2">
    <citation type="submission" date="2021-01" db="EMBL/GenBank/DDBJ databases">
        <authorList>
            <person name="Schikora-Tamarit M.A."/>
        </authorList>
    </citation>
    <scope>NUCLEOTIDE SEQUENCE</scope>
    <source>
        <strain evidence="1">CBS2887</strain>
    </source>
</reference>
<organism evidence="1 2">
    <name type="scientific">Wickerhamomyces pijperi</name>
    <name type="common">Yeast</name>
    <name type="synonym">Pichia pijperi</name>
    <dbReference type="NCBI Taxonomy" id="599730"/>
    <lineage>
        <taxon>Eukaryota</taxon>
        <taxon>Fungi</taxon>
        <taxon>Dikarya</taxon>
        <taxon>Ascomycota</taxon>
        <taxon>Saccharomycotina</taxon>
        <taxon>Saccharomycetes</taxon>
        <taxon>Phaffomycetales</taxon>
        <taxon>Wickerhamomycetaceae</taxon>
        <taxon>Wickerhamomyces</taxon>
    </lineage>
</organism>
<keyword evidence="2" id="KW-1185">Reference proteome</keyword>
<evidence type="ECO:0000313" key="2">
    <source>
        <dbReference type="Proteomes" id="UP000774326"/>
    </source>
</evidence>
<reference evidence="1" key="1">
    <citation type="journal article" date="2021" name="Open Biol.">
        <title>Shared evolutionary footprints suggest mitochondrial oxidative damage underlies multiple complex I losses in fungi.</title>
        <authorList>
            <person name="Schikora-Tamarit M.A."/>
            <person name="Marcet-Houben M."/>
            <person name="Nosek J."/>
            <person name="Gabaldon T."/>
        </authorList>
    </citation>
    <scope>NUCLEOTIDE SEQUENCE</scope>
    <source>
        <strain evidence="1">CBS2887</strain>
    </source>
</reference>
<evidence type="ECO:0000313" key="1">
    <source>
        <dbReference type="EMBL" id="KAH3684043.1"/>
    </source>
</evidence>